<dbReference type="AlphaFoldDB" id="A0A173ZDE6"/>
<evidence type="ECO:0000313" key="3">
    <source>
        <dbReference type="EMBL" id="CUN74244.1"/>
    </source>
</evidence>
<dbReference type="OrthoDB" id="161597at2"/>
<dbReference type="STRING" id="39482.ERS852491_00402"/>
<dbReference type="Proteomes" id="UP000095544">
    <property type="component" value="Unassembled WGS sequence"/>
</dbReference>
<sequence>MKKNMKKAGTEMPGIKKDSTEKTSTKKDSIKRISKKRISVQKVIAAAAGTALLAGWIFTADRGIGIQEKQIYSKALEEQEQADKLGFSNFRLEDYPVAMYDGKADYVFYKGSIEKRSPVLETFAGTAYPVGDHYEVIIPTLERFNGLLSLAGGVEGMVSGSGYGEKEQIATIWHEAFHAWQLSHYKILGEDLSPAEMEKELEQSGKETGDSDEALFVKEVDQNKVQKQRLEKEMQLLNAAAEEKDTDKMKAVILQYKELQRQRRENMSPEAITAEQRCELTEGTAYYVEGNVLKALKGEKEYQKRYLDTLDAFEGGRGKYYRTGMAKCLILDRLNPDWKAELDFTLSLDELIDRAVESR</sequence>
<protein>
    <submittedName>
        <fullName evidence="3">Uncharacterized protein</fullName>
    </submittedName>
</protein>
<evidence type="ECO:0000256" key="1">
    <source>
        <dbReference type="SAM" id="Coils"/>
    </source>
</evidence>
<feature type="coiled-coil region" evidence="1">
    <location>
        <begin position="220"/>
        <end position="247"/>
    </location>
</feature>
<name>A0A173ZDE6_9FIRM</name>
<proteinExistence type="predicted"/>
<gene>
    <name evidence="3" type="ORF">ERS852491_00402</name>
</gene>
<feature type="compositionally biased region" description="Basic and acidic residues" evidence="2">
    <location>
        <begin position="14"/>
        <end position="29"/>
    </location>
</feature>
<keyword evidence="1" id="KW-0175">Coiled coil</keyword>
<dbReference type="EMBL" id="CYZU01000002">
    <property type="protein sequence ID" value="CUN74244.1"/>
    <property type="molecule type" value="Genomic_DNA"/>
</dbReference>
<reference evidence="3 4" key="1">
    <citation type="submission" date="2015-09" db="EMBL/GenBank/DDBJ databases">
        <authorList>
            <consortium name="Pathogen Informatics"/>
        </authorList>
    </citation>
    <scope>NUCLEOTIDE SEQUENCE [LARGE SCALE GENOMIC DNA]</scope>
    <source>
        <strain evidence="3 4">2789STDY5834876</strain>
    </source>
</reference>
<evidence type="ECO:0000256" key="2">
    <source>
        <dbReference type="SAM" id="MobiDB-lite"/>
    </source>
</evidence>
<accession>A0A173ZDE6</accession>
<feature type="region of interest" description="Disordered" evidence="2">
    <location>
        <begin position="1"/>
        <end position="29"/>
    </location>
</feature>
<evidence type="ECO:0000313" key="4">
    <source>
        <dbReference type="Proteomes" id="UP000095544"/>
    </source>
</evidence>
<dbReference type="RefSeq" id="WP_055150466.1">
    <property type="nucleotide sequence ID" value="NZ_CYZU01000002.1"/>
</dbReference>
<organism evidence="3 4">
    <name type="scientific">Faecalicatena contorta</name>
    <dbReference type="NCBI Taxonomy" id="39482"/>
    <lineage>
        <taxon>Bacteria</taxon>
        <taxon>Bacillati</taxon>
        <taxon>Bacillota</taxon>
        <taxon>Clostridia</taxon>
        <taxon>Lachnospirales</taxon>
        <taxon>Lachnospiraceae</taxon>
        <taxon>Faecalicatena</taxon>
    </lineage>
</organism>